<protein>
    <recommendedName>
        <fullName evidence="5">isoflavone 7-O-methyltransferase</fullName>
        <ecNumber evidence="5">2.1.1.150</ecNumber>
    </recommendedName>
</protein>
<dbReference type="EMBL" id="QZWG01000006">
    <property type="protein sequence ID" value="RZC09577.1"/>
    <property type="molecule type" value="Genomic_DNA"/>
</dbReference>
<dbReference type="GO" id="GO:0046983">
    <property type="term" value="F:protein dimerization activity"/>
    <property type="evidence" value="ECO:0007669"/>
    <property type="project" value="InterPro"/>
</dbReference>
<dbReference type="Gene3D" id="1.10.10.10">
    <property type="entry name" value="Winged helix-like DNA-binding domain superfamily/Winged helix DNA-binding domain"/>
    <property type="match status" value="1"/>
</dbReference>
<dbReference type="InterPro" id="IPR012967">
    <property type="entry name" value="COMT_dimerisation"/>
</dbReference>
<dbReference type="InterPro" id="IPR029063">
    <property type="entry name" value="SAM-dependent_MTases_sf"/>
</dbReference>
<keyword evidence="1 9" id="KW-0489">Methyltransferase</keyword>
<dbReference type="EMBL" id="KN666739">
    <property type="protein sequence ID" value="KHN07776.1"/>
    <property type="molecule type" value="Genomic_DNA"/>
</dbReference>
<organism evidence="9">
    <name type="scientific">Glycine soja</name>
    <name type="common">Wild soybean</name>
    <dbReference type="NCBI Taxonomy" id="3848"/>
    <lineage>
        <taxon>Eukaryota</taxon>
        <taxon>Viridiplantae</taxon>
        <taxon>Streptophyta</taxon>
        <taxon>Embryophyta</taxon>
        <taxon>Tracheophyta</taxon>
        <taxon>Spermatophyta</taxon>
        <taxon>Magnoliopsida</taxon>
        <taxon>eudicotyledons</taxon>
        <taxon>Gunneridae</taxon>
        <taxon>Pentapetalae</taxon>
        <taxon>rosids</taxon>
        <taxon>fabids</taxon>
        <taxon>Fabales</taxon>
        <taxon>Fabaceae</taxon>
        <taxon>Papilionoideae</taxon>
        <taxon>50 kb inversion clade</taxon>
        <taxon>NPAAA clade</taxon>
        <taxon>indigoferoid/millettioid clade</taxon>
        <taxon>Phaseoleae</taxon>
        <taxon>Glycine</taxon>
        <taxon>Glycine subgen. Soja</taxon>
    </lineage>
</organism>
<feature type="active site" description="Proton acceptor" evidence="6">
    <location>
        <position position="264"/>
    </location>
</feature>
<dbReference type="SMR" id="A0A0B2PEG9"/>
<evidence type="ECO:0000256" key="3">
    <source>
        <dbReference type="ARBA" id="ARBA00022691"/>
    </source>
</evidence>
<dbReference type="SUPFAM" id="SSF53335">
    <property type="entry name" value="S-adenosyl-L-methionine-dependent methyltransferases"/>
    <property type="match status" value="1"/>
</dbReference>
<comment type="catalytic activity">
    <reaction evidence="4">
        <text>a 7-hydroxyisoflavone + S-adenosyl-L-methionine = a 7-methoxyisoflavone + S-adenosyl-L-homocysteine + H(+)</text>
        <dbReference type="Rhea" id="RHEA:17933"/>
        <dbReference type="ChEBI" id="CHEBI:15378"/>
        <dbReference type="ChEBI" id="CHEBI:55465"/>
        <dbReference type="ChEBI" id="CHEBI:57856"/>
        <dbReference type="ChEBI" id="CHEBI:59789"/>
        <dbReference type="ChEBI" id="CHEBI:140356"/>
        <dbReference type="EC" id="2.1.1.150"/>
    </reaction>
</comment>
<feature type="domain" description="O-methyltransferase C-terminal" evidence="7">
    <location>
        <begin position="133"/>
        <end position="341"/>
    </location>
</feature>
<evidence type="ECO:0000256" key="4">
    <source>
        <dbReference type="ARBA" id="ARBA00050968"/>
    </source>
</evidence>
<dbReference type="FunFam" id="1.10.10.10:FF:000213">
    <property type="entry name" value="Coniferyl alcohol 9-O-methyltransferase"/>
    <property type="match status" value="1"/>
</dbReference>
<dbReference type="InterPro" id="IPR016461">
    <property type="entry name" value="COMT-like"/>
</dbReference>
<dbReference type="InterPro" id="IPR036388">
    <property type="entry name" value="WH-like_DNA-bd_sf"/>
</dbReference>
<accession>A0A0B2PEG9</accession>
<dbReference type="PIRSF" id="PIRSF005739">
    <property type="entry name" value="O-mtase"/>
    <property type="match status" value="1"/>
</dbReference>
<dbReference type="AlphaFoldDB" id="A0A0B2PEG9"/>
<dbReference type="InterPro" id="IPR001077">
    <property type="entry name" value="COMT_C"/>
</dbReference>
<evidence type="ECO:0000313" key="10">
    <source>
        <dbReference type="EMBL" id="RZC09577.1"/>
    </source>
</evidence>
<dbReference type="Pfam" id="PF00891">
    <property type="entry name" value="Methyltransf_2"/>
    <property type="match status" value="1"/>
</dbReference>
<evidence type="ECO:0000313" key="9">
    <source>
        <dbReference type="EMBL" id="KHN07776.1"/>
    </source>
</evidence>
<dbReference type="Proteomes" id="UP000289340">
    <property type="component" value="Chromosome 6"/>
</dbReference>
<name>A0A0B2PEG9_GLYSO</name>
<dbReference type="PROSITE" id="PS51683">
    <property type="entry name" value="SAM_OMT_II"/>
    <property type="match status" value="1"/>
</dbReference>
<dbReference type="CDD" id="cd02440">
    <property type="entry name" value="AdoMet_MTases"/>
    <property type="match status" value="1"/>
</dbReference>
<dbReference type="GO" id="GO:0032259">
    <property type="term" value="P:methylation"/>
    <property type="evidence" value="ECO:0007669"/>
    <property type="project" value="UniProtKB-KW"/>
</dbReference>
<keyword evidence="3" id="KW-0949">S-adenosyl-L-methionine</keyword>
<dbReference type="Gene3D" id="3.40.50.150">
    <property type="entry name" value="Vaccinia Virus protein VP39"/>
    <property type="match status" value="1"/>
</dbReference>
<sequence length="359" mass="40631">MEFDNEDHYAKLLRAQTHIFDQTFGFINSMSLKCAIDLCIPDVIHKYGQPMPLSQLIASLPIHPSKACFIFRLMQILTHSGFFSQHNNATENYEQEEVSYVLTDASKLLLKDHHFSMISLPQVILDPILVNPWFQFSTWFTNEDPTPFHTQNGMAFWDYASSEPKLNHLFNDAMTNDSRLISSVLIEKCKGVFSGLESLVDVGGGTGTMAKAIAKSFPQLKCIVFDLPHVVDGLQGTENVEYVHGDMFEAIPSADSIMLKTIMHNWNDEECLKILKRCKEAIANKDKGKVIIIDVVIGNEKGDSELDQTKLFYDIEMMVLVTGKERNEKDWAKLFLSAGFNSYKITPVLGFKSLIEVYP</sequence>
<reference evidence="9" key="1">
    <citation type="submission" date="2014-07" db="EMBL/GenBank/DDBJ databases">
        <title>Identification of a novel salt tolerance gene in wild soybean by whole-genome sequencing.</title>
        <authorList>
            <person name="Lam H.-M."/>
            <person name="Qi X."/>
            <person name="Li M.-W."/>
            <person name="Liu X."/>
            <person name="Xie M."/>
            <person name="Ni M."/>
            <person name="Xu X."/>
        </authorList>
    </citation>
    <scope>NUCLEOTIDE SEQUENCE [LARGE SCALE GENOMIC DNA]</scope>
    <source>
        <tissue evidence="9">Root</tissue>
    </source>
</reference>
<dbReference type="InterPro" id="IPR036390">
    <property type="entry name" value="WH_DNA-bd_sf"/>
</dbReference>
<evidence type="ECO:0000313" key="11">
    <source>
        <dbReference type="Proteomes" id="UP000289340"/>
    </source>
</evidence>
<dbReference type="PANTHER" id="PTHR11746">
    <property type="entry name" value="O-METHYLTRANSFERASE"/>
    <property type="match status" value="1"/>
</dbReference>
<dbReference type="Pfam" id="PF08100">
    <property type="entry name" value="Dimerisation"/>
    <property type="match status" value="1"/>
</dbReference>
<evidence type="ECO:0000259" key="7">
    <source>
        <dbReference type="Pfam" id="PF00891"/>
    </source>
</evidence>
<dbReference type="Proteomes" id="UP000053555">
    <property type="component" value="Unassembled WGS sequence"/>
</dbReference>
<evidence type="ECO:0000256" key="1">
    <source>
        <dbReference type="ARBA" id="ARBA00022603"/>
    </source>
</evidence>
<dbReference type="FunFam" id="3.40.50.150:FF:000057">
    <property type="entry name" value="O-methyltransferase ZRP4"/>
    <property type="match status" value="1"/>
</dbReference>
<dbReference type="GO" id="GO:0009717">
    <property type="term" value="P:isoflavonoid biosynthetic process"/>
    <property type="evidence" value="ECO:0007669"/>
    <property type="project" value="UniProtKB-ARBA"/>
</dbReference>
<evidence type="ECO:0000259" key="8">
    <source>
        <dbReference type="Pfam" id="PF08100"/>
    </source>
</evidence>
<dbReference type="SUPFAM" id="SSF46785">
    <property type="entry name" value="Winged helix' DNA-binding domain"/>
    <property type="match status" value="1"/>
</dbReference>
<evidence type="ECO:0000256" key="5">
    <source>
        <dbReference type="ARBA" id="ARBA00066355"/>
    </source>
</evidence>
<keyword evidence="11" id="KW-1185">Reference proteome</keyword>
<dbReference type="GO" id="GO:0033800">
    <property type="term" value="F:isoflavone 7-O-methyltransferase activity"/>
    <property type="evidence" value="ECO:0007669"/>
    <property type="project" value="UniProtKB-EC"/>
</dbReference>
<dbReference type="Gramene" id="XM_028382267.1">
    <property type="protein sequence ID" value="XP_028238068.1"/>
    <property type="gene ID" value="LOC114417158"/>
</dbReference>
<reference evidence="10 11" key="2">
    <citation type="submission" date="2018-09" db="EMBL/GenBank/DDBJ databases">
        <title>A high-quality reference genome of wild soybean provides a powerful tool to mine soybean genomes.</title>
        <authorList>
            <person name="Xie M."/>
            <person name="Chung C.Y.L."/>
            <person name="Li M.-W."/>
            <person name="Wong F.-L."/>
            <person name="Chan T.-F."/>
            <person name="Lam H.-M."/>
        </authorList>
    </citation>
    <scope>NUCLEOTIDE SEQUENCE [LARGE SCALE GENOMIC DNA]</scope>
    <source>
        <strain evidence="11">cv. W05</strain>
        <tissue evidence="10">Hypocotyl of etiolated seedlings</tissue>
    </source>
</reference>
<keyword evidence="2 9" id="KW-0808">Transferase</keyword>
<evidence type="ECO:0000256" key="2">
    <source>
        <dbReference type="ARBA" id="ARBA00022679"/>
    </source>
</evidence>
<proteinExistence type="predicted"/>
<feature type="domain" description="O-methyltransferase dimerisation" evidence="8">
    <location>
        <begin position="22"/>
        <end position="112"/>
    </location>
</feature>
<gene>
    <name evidence="10" type="ORF">D0Y65_016077</name>
    <name evidence="9" type="ORF">glysoja_033862</name>
</gene>
<dbReference type="EC" id="2.1.1.150" evidence="5"/>
<evidence type="ECO:0000256" key="6">
    <source>
        <dbReference type="PIRSR" id="PIRSR005739-1"/>
    </source>
</evidence>